<accession>N9A0D5</accession>
<gene>
    <name evidence="1" type="ORF">F959_01616</name>
</gene>
<proteinExistence type="predicted"/>
<sequence>MSQKYRNRKKKDRHIKWLEKQAGELRNIKKSSLMFEDIAVLMQKMQDNYRQKIQLNSIKRGDVSVNELRRKLEQISYPSIL</sequence>
<reference evidence="1 2" key="1">
    <citation type="submission" date="2013-02" db="EMBL/GenBank/DDBJ databases">
        <title>The Genome Sequence of Acinetobacter venetianus CIP 110063.</title>
        <authorList>
            <consortium name="The Broad Institute Genome Sequencing Platform"/>
            <consortium name="The Broad Institute Genome Sequencing Center for Infectious Disease"/>
            <person name="Cerqueira G."/>
            <person name="Feldgarden M."/>
            <person name="Courvalin P."/>
            <person name="Perichon B."/>
            <person name="Grillot-Courvalin C."/>
            <person name="Clermont D."/>
            <person name="Rocha E."/>
            <person name="Yoon E.-J."/>
            <person name="Nemec A."/>
            <person name="Walker B."/>
            <person name="Young S.K."/>
            <person name="Zeng Q."/>
            <person name="Gargeya S."/>
            <person name="Fitzgerald M."/>
            <person name="Haas B."/>
            <person name="Abouelleil A."/>
            <person name="Alvarado L."/>
            <person name="Arachchi H.M."/>
            <person name="Berlin A.M."/>
            <person name="Chapman S.B."/>
            <person name="Dewar J."/>
            <person name="Goldberg J."/>
            <person name="Griggs A."/>
            <person name="Gujja S."/>
            <person name="Hansen M."/>
            <person name="Howarth C."/>
            <person name="Imamovic A."/>
            <person name="Larimer J."/>
            <person name="McCowan C."/>
            <person name="Murphy C."/>
            <person name="Neiman D."/>
            <person name="Pearson M."/>
            <person name="Priest M."/>
            <person name="Roberts A."/>
            <person name="Saif S."/>
            <person name="Shea T."/>
            <person name="Sisk P."/>
            <person name="Sykes S."/>
            <person name="Wortman J."/>
            <person name="Nusbaum C."/>
            <person name="Birren B."/>
        </authorList>
    </citation>
    <scope>NUCLEOTIDE SEQUENCE [LARGE SCALE GENOMIC DNA]</scope>
    <source>
        <strain evidence="2">ATCC 31012 / DSM 23050 / BCRC 14357 / CCUG 45561 / CIP 110063 / KCTC 2702 / LMG 19082 / RAG-1</strain>
    </source>
</reference>
<dbReference type="GeneID" id="58194496"/>
<protein>
    <submittedName>
        <fullName evidence="1">Uncharacterized protein</fullName>
    </submittedName>
</protein>
<organism evidence="1 2">
    <name type="scientific">Acinetobacter venetianus (strain ATCC 31012 / DSM 23050 / BCRC 14357 / CCUG 45561 / CIP 110063 / KCTC 2702 / LMG 19082 / RAG-1)</name>
    <dbReference type="NCBI Taxonomy" id="1191460"/>
    <lineage>
        <taxon>Bacteria</taxon>
        <taxon>Pseudomonadati</taxon>
        <taxon>Pseudomonadota</taxon>
        <taxon>Gammaproteobacteria</taxon>
        <taxon>Moraxellales</taxon>
        <taxon>Moraxellaceae</taxon>
        <taxon>Acinetobacter</taxon>
    </lineage>
</organism>
<dbReference type="AlphaFoldDB" id="N9A0D5"/>
<comment type="caution">
    <text evidence="1">The sequence shown here is derived from an EMBL/GenBank/DDBJ whole genome shotgun (WGS) entry which is preliminary data.</text>
</comment>
<dbReference type="HOGENOM" id="CLU_2566130_0_0_6"/>
<keyword evidence="2" id="KW-1185">Reference proteome</keyword>
<evidence type="ECO:0000313" key="1">
    <source>
        <dbReference type="EMBL" id="ENV37493.1"/>
    </source>
</evidence>
<name>N9A0D5_ACIVR</name>
<dbReference type="RefSeq" id="WP_004878958.1">
    <property type="nucleotide sequence ID" value="NZ_AKIQ01000062.1"/>
</dbReference>
<evidence type="ECO:0000313" key="2">
    <source>
        <dbReference type="Proteomes" id="UP000018445"/>
    </source>
</evidence>
<dbReference type="EMBL" id="APPO01000011">
    <property type="protein sequence ID" value="ENV37493.1"/>
    <property type="molecule type" value="Genomic_DNA"/>
</dbReference>
<dbReference type="Proteomes" id="UP000018445">
    <property type="component" value="Unassembled WGS sequence"/>
</dbReference>